<dbReference type="Pfam" id="PF00403">
    <property type="entry name" value="HMA"/>
    <property type="match status" value="1"/>
</dbReference>
<dbReference type="OrthoDB" id="7205933at2"/>
<comment type="subcellular location">
    <subcellularLocation>
        <location evidence="1">Cell envelope</location>
    </subcellularLocation>
    <subcellularLocation>
        <location evidence="4">Periplasm</location>
    </subcellularLocation>
</comment>
<evidence type="ECO:0000256" key="4">
    <source>
        <dbReference type="RuleBase" id="RU361212"/>
    </source>
</evidence>
<feature type="chain" id="PRO_5012168903" description="Periplasmic mercury ion-binding protein" evidence="5">
    <location>
        <begin position="20"/>
        <end position="96"/>
    </location>
</feature>
<feature type="signal peptide" evidence="5">
    <location>
        <begin position="1"/>
        <end position="19"/>
    </location>
</feature>
<dbReference type="SUPFAM" id="SSF55008">
    <property type="entry name" value="HMA, heavy metal-associated domain"/>
    <property type="match status" value="1"/>
</dbReference>
<reference evidence="7 8" key="1">
    <citation type="submission" date="2017-05" db="EMBL/GenBank/DDBJ databases">
        <title>Genomic insights into alkan degradation activity of Oleiphilus messinensis.</title>
        <authorList>
            <person name="Kozyavkin S.A."/>
            <person name="Slesarev A.I."/>
            <person name="Golyshin P.N."/>
            <person name="Korzhenkov A."/>
            <person name="Golyshina O.N."/>
            <person name="Toshchakov S.V."/>
        </authorList>
    </citation>
    <scope>NUCLEOTIDE SEQUENCE [LARGE SCALE GENOMIC DNA]</scope>
    <source>
        <strain evidence="7 8">ME102</strain>
    </source>
</reference>
<accession>A0A1Y0I9L8</accession>
<evidence type="ECO:0000313" key="8">
    <source>
        <dbReference type="Proteomes" id="UP000196027"/>
    </source>
</evidence>
<name>A0A1Y0I9L8_9GAMM</name>
<dbReference type="InterPro" id="IPR036163">
    <property type="entry name" value="HMA_dom_sf"/>
</dbReference>
<dbReference type="CDD" id="cd00371">
    <property type="entry name" value="HMA"/>
    <property type="match status" value="1"/>
</dbReference>
<keyword evidence="2 4" id="KW-0475">Mercuric resistance</keyword>
<dbReference type="InterPro" id="IPR001802">
    <property type="entry name" value="MerP/CopZ"/>
</dbReference>
<dbReference type="GO" id="GO:0045340">
    <property type="term" value="F:mercury ion binding"/>
    <property type="evidence" value="ECO:0007669"/>
    <property type="project" value="UniProtKB-UniRule"/>
</dbReference>
<dbReference type="PRINTS" id="PR00946">
    <property type="entry name" value="HGSCAVENGER"/>
</dbReference>
<dbReference type="GO" id="GO:0042597">
    <property type="term" value="C:periplasmic space"/>
    <property type="evidence" value="ECO:0007669"/>
    <property type="project" value="UniProtKB-SubCell"/>
</dbReference>
<organism evidence="7 8">
    <name type="scientific">Oleiphilus messinensis</name>
    <dbReference type="NCBI Taxonomy" id="141451"/>
    <lineage>
        <taxon>Bacteria</taxon>
        <taxon>Pseudomonadati</taxon>
        <taxon>Pseudomonadota</taxon>
        <taxon>Gammaproteobacteria</taxon>
        <taxon>Oceanospirillales</taxon>
        <taxon>Oleiphilaceae</taxon>
        <taxon>Oleiphilus</taxon>
    </lineage>
</organism>
<gene>
    <name evidence="4" type="primary">merP</name>
    <name evidence="7" type="ORF">OLMES_2882</name>
</gene>
<evidence type="ECO:0000256" key="1">
    <source>
        <dbReference type="ARBA" id="ARBA00004196"/>
    </source>
</evidence>
<keyword evidence="4" id="KW-0574">Periplasm</keyword>
<evidence type="ECO:0000256" key="5">
    <source>
        <dbReference type="SAM" id="SignalP"/>
    </source>
</evidence>
<evidence type="ECO:0000256" key="3">
    <source>
        <dbReference type="ARBA" id="ARBA00022914"/>
    </source>
</evidence>
<dbReference type="GO" id="GO:0030313">
    <property type="term" value="C:cell envelope"/>
    <property type="evidence" value="ECO:0007669"/>
    <property type="project" value="UniProtKB-SubCell"/>
</dbReference>
<keyword evidence="8" id="KW-1185">Reference proteome</keyword>
<dbReference type="PROSITE" id="PS50846">
    <property type="entry name" value="HMA_2"/>
    <property type="match status" value="1"/>
</dbReference>
<dbReference type="GO" id="GO:0015097">
    <property type="term" value="F:mercury ion transmembrane transporter activity"/>
    <property type="evidence" value="ECO:0007669"/>
    <property type="project" value="UniProtKB-UniRule"/>
</dbReference>
<keyword evidence="3 4" id="KW-0476">Mercury</keyword>
<dbReference type="KEGG" id="ome:OLMES_2882"/>
<feature type="domain" description="HMA" evidence="6">
    <location>
        <begin position="22"/>
        <end position="88"/>
    </location>
</feature>
<dbReference type="NCBIfam" id="TIGR02052">
    <property type="entry name" value="MerP"/>
    <property type="match status" value="1"/>
</dbReference>
<protein>
    <recommendedName>
        <fullName evidence="4">Periplasmic mercury ion-binding protein</fullName>
    </recommendedName>
</protein>
<dbReference type="Gene3D" id="3.30.70.100">
    <property type="match status" value="1"/>
</dbReference>
<comment type="function">
    <text evidence="4">Involved in mercury resistance. Acts as a mercury scavenger that specifically binds to a mercuric ion in the periplasm and probably passes it to the cytoplasmic mercuric reductase MerA via the mercuric transport protein MerT.</text>
</comment>
<keyword evidence="4" id="KW-0479">Metal-binding</keyword>
<proteinExistence type="predicted"/>
<evidence type="ECO:0000259" key="6">
    <source>
        <dbReference type="PROSITE" id="PS50846"/>
    </source>
</evidence>
<dbReference type="InterPro" id="IPR006121">
    <property type="entry name" value="HMA_dom"/>
</dbReference>
<dbReference type="EMBL" id="CP021425">
    <property type="protein sequence ID" value="ARU56930.1"/>
    <property type="molecule type" value="Genomic_DNA"/>
</dbReference>
<evidence type="ECO:0000313" key="7">
    <source>
        <dbReference type="EMBL" id="ARU56930.1"/>
    </source>
</evidence>
<dbReference type="Proteomes" id="UP000196027">
    <property type="component" value="Chromosome"/>
</dbReference>
<sequence>MKNLIVVSLAFLFSSFVLAEEQKTTLHIPSMNCSMCPITVKKALENVKGVSKAEVSYDTKQAVVMFDNKQTKIETLINATTNAGYPSQLKGEVSDE</sequence>
<dbReference type="RefSeq" id="WP_087461876.1">
    <property type="nucleotide sequence ID" value="NZ_CP021425.1"/>
</dbReference>
<evidence type="ECO:0000256" key="2">
    <source>
        <dbReference type="ARBA" id="ARBA00022466"/>
    </source>
</evidence>
<dbReference type="AlphaFoldDB" id="A0A1Y0I9L8"/>
<dbReference type="InterPro" id="IPR011795">
    <property type="entry name" value="MerP"/>
</dbReference>
<keyword evidence="5" id="KW-0732">Signal</keyword>